<feature type="region of interest" description="Disordered" evidence="1">
    <location>
        <begin position="109"/>
        <end position="129"/>
    </location>
</feature>
<reference evidence="2 3" key="1">
    <citation type="journal article" date="2024" name="bioRxiv">
        <title>A reference genome for Trichogramma kaykai: A tiny desert-dwelling parasitoid wasp with competing sex-ratio distorters.</title>
        <authorList>
            <person name="Culotta J."/>
            <person name="Lindsey A.R."/>
        </authorList>
    </citation>
    <scope>NUCLEOTIDE SEQUENCE [LARGE SCALE GENOMIC DNA]</scope>
    <source>
        <strain evidence="2 3">KSX58</strain>
    </source>
</reference>
<gene>
    <name evidence="2" type="ORF">TKK_014139</name>
</gene>
<dbReference type="EMBL" id="JBJJXI010000112">
    <property type="protein sequence ID" value="KAL3391073.1"/>
    <property type="molecule type" value="Genomic_DNA"/>
</dbReference>
<evidence type="ECO:0000313" key="3">
    <source>
        <dbReference type="Proteomes" id="UP001627154"/>
    </source>
</evidence>
<organism evidence="2 3">
    <name type="scientific">Trichogramma kaykai</name>
    <dbReference type="NCBI Taxonomy" id="54128"/>
    <lineage>
        <taxon>Eukaryota</taxon>
        <taxon>Metazoa</taxon>
        <taxon>Ecdysozoa</taxon>
        <taxon>Arthropoda</taxon>
        <taxon>Hexapoda</taxon>
        <taxon>Insecta</taxon>
        <taxon>Pterygota</taxon>
        <taxon>Neoptera</taxon>
        <taxon>Endopterygota</taxon>
        <taxon>Hymenoptera</taxon>
        <taxon>Apocrita</taxon>
        <taxon>Proctotrupomorpha</taxon>
        <taxon>Chalcidoidea</taxon>
        <taxon>Trichogrammatidae</taxon>
        <taxon>Trichogramma</taxon>
    </lineage>
</organism>
<sequence length="171" mass="18597">MEQARPSTGLATASNQGLRDRGYGHRRVSANTARIKDAPAGRSGPLCDICQKSHWIHRCFKFLGMSQQQRLELCKAKRLCLNCLHRSHLVDKCPSSSSCLICQDKHHTKLHTDRPGRPRHGNGSSAEEGAMSNVNAPIEEDQGSSVNVFTTRVGSDVLLATAMVHLVTAGG</sequence>
<name>A0ABD2WDM3_9HYME</name>
<keyword evidence="3" id="KW-1185">Reference proteome</keyword>
<dbReference type="AlphaFoldDB" id="A0ABD2WDM3"/>
<dbReference type="PANTHER" id="PTHR47331:SF1">
    <property type="entry name" value="GAG-LIKE PROTEIN"/>
    <property type="match status" value="1"/>
</dbReference>
<protein>
    <submittedName>
        <fullName evidence="2">Uncharacterized protein</fullName>
    </submittedName>
</protein>
<dbReference type="Proteomes" id="UP001627154">
    <property type="component" value="Unassembled WGS sequence"/>
</dbReference>
<evidence type="ECO:0000313" key="2">
    <source>
        <dbReference type="EMBL" id="KAL3391073.1"/>
    </source>
</evidence>
<dbReference type="PANTHER" id="PTHR47331">
    <property type="entry name" value="PHD-TYPE DOMAIN-CONTAINING PROTEIN"/>
    <property type="match status" value="1"/>
</dbReference>
<comment type="caution">
    <text evidence="2">The sequence shown here is derived from an EMBL/GenBank/DDBJ whole genome shotgun (WGS) entry which is preliminary data.</text>
</comment>
<evidence type="ECO:0000256" key="1">
    <source>
        <dbReference type="SAM" id="MobiDB-lite"/>
    </source>
</evidence>
<proteinExistence type="predicted"/>
<feature type="compositionally biased region" description="Polar residues" evidence="1">
    <location>
        <begin position="1"/>
        <end position="17"/>
    </location>
</feature>
<feature type="region of interest" description="Disordered" evidence="1">
    <location>
        <begin position="1"/>
        <end position="24"/>
    </location>
</feature>
<accession>A0ABD2WDM3</accession>